<dbReference type="EMBL" id="CP141261">
    <property type="protein sequence ID" value="WRL67353.1"/>
    <property type="molecule type" value="Genomic_DNA"/>
</dbReference>
<sequence>MEVAARDQTRFPDGVWLCELAALADESPVGHVVANALRIQQRPGLSIEQTVIEYLHTRTLLLVVDNCEHVLAHAGRLIADVVQQCPQIVVLATSREPLGVEGNSCGRSGLCRSRTPRTCSSNGPARRRPRSGSSRPPRTRWPRSAPGSTACRWASNSPLRGCVS</sequence>
<feature type="region of interest" description="Disordered" evidence="1">
    <location>
        <begin position="113"/>
        <end position="150"/>
    </location>
</feature>
<feature type="compositionally biased region" description="Low complexity" evidence="1">
    <location>
        <begin position="131"/>
        <end position="146"/>
    </location>
</feature>
<reference evidence="2 3" key="1">
    <citation type="submission" date="2023-12" db="EMBL/GenBank/DDBJ databases">
        <title>Blastococcus brunescens sp. nov., an actonobacterium isolated from sandstone collected in sahara desert.</title>
        <authorList>
            <person name="Gtari M."/>
            <person name="Ghodhbane F."/>
        </authorList>
    </citation>
    <scope>NUCLEOTIDE SEQUENCE [LARGE SCALE GENOMIC DNA]</scope>
    <source>
        <strain evidence="2 3">BMG 8361</strain>
    </source>
</reference>
<accession>A0ABZ1BBA0</accession>
<evidence type="ECO:0000313" key="2">
    <source>
        <dbReference type="EMBL" id="WRL67353.1"/>
    </source>
</evidence>
<keyword evidence="3" id="KW-1185">Reference proteome</keyword>
<evidence type="ECO:0000313" key="3">
    <source>
        <dbReference type="Proteomes" id="UP001324287"/>
    </source>
</evidence>
<evidence type="ECO:0000256" key="1">
    <source>
        <dbReference type="SAM" id="MobiDB-lite"/>
    </source>
</evidence>
<protein>
    <recommendedName>
        <fullName evidence="4">NB-ARC domain-containing protein</fullName>
    </recommendedName>
</protein>
<dbReference type="PANTHER" id="PTHR47691:SF3">
    <property type="entry name" value="HTH-TYPE TRANSCRIPTIONAL REGULATOR RV0890C-RELATED"/>
    <property type="match status" value="1"/>
</dbReference>
<proteinExistence type="predicted"/>
<dbReference type="Proteomes" id="UP001324287">
    <property type="component" value="Chromosome"/>
</dbReference>
<name>A0ABZ1BBA0_9ACTN</name>
<evidence type="ECO:0008006" key="4">
    <source>
        <dbReference type="Google" id="ProtNLM"/>
    </source>
</evidence>
<dbReference type="RefSeq" id="WP_324278660.1">
    <property type="nucleotide sequence ID" value="NZ_CP141261.1"/>
</dbReference>
<dbReference type="PANTHER" id="PTHR47691">
    <property type="entry name" value="REGULATOR-RELATED"/>
    <property type="match status" value="1"/>
</dbReference>
<organism evidence="2 3">
    <name type="scientific">Blastococcus brunescens</name>
    <dbReference type="NCBI Taxonomy" id="1564165"/>
    <lineage>
        <taxon>Bacteria</taxon>
        <taxon>Bacillati</taxon>
        <taxon>Actinomycetota</taxon>
        <taxon>Actinomycetes</taxon>
        <taxon>Geodermatophilales</taxon>
        <taxon>Geodermatophilaceae</taxon>
        <taxon>Blastococcus</taxon>
    </lineage>
</organism>
<gene>
    <name evidence="2" type="ORF">U6N30_07090</name>
</gene>